<dbReference type="CDD" id="cd07026">
    <property type="entry name" value="Ribosomal_L20"/>
    <property type="match status" value="1"/>
</dbReference>
<dbReference type="InterPro" id="IPR005813">
    <property type="entry name" value="Ribosomal_bL20"/>
</dbReference>
<dbReference type="Gene3D" id="1.10.1900.20">
    <property type="entry name" value="Ribosomal protein L20"/>
    <property type="match status" value="1"/>
</dbReference>
<dbReference type="HAMAP" id="MF_00382">
    <property type="entry name" value="Ribosomal_bL20"/>
    <property type="match status" value="1"/>
</dbReference>
<dbReference type="Gene3D" id="6.10.160.10">
    <property type="match status" value="1"/>
</dbReference>
<evidence type="ECO:0000256" key="5">
    <source>
        <dbReference type="HAMAP-Rule" id="MF_00382"/>
    </source>
</evidence>
<sequence length="114" mass="13226">MTRVKKAVNALKYRRNILKMTKGYRFGRSKKERQAQEAVFHAGIHAFAHRRDKKSDYRKLWNVKINAAVRPAGLSYSRFINALKKKNIVLDRKILADLAENNPESFGRVLEAVK</sequence>
<evidence type="ECO:0000256" key="2">
    <source>
        <dbReference type="ARBA" id="ARBA00022980"/>
    </source>
</evidence>
<evidence type="ECO:0000313" key="7">
    <source>
        <dbReference type="EMBL" id="OHA25060.1"/>
    </source>
</evidence>
<keyword evidence="2 5" id="KW-0689">Ribosomal protein</keyword>
<dbReference type="NCBIfam" id="TIGR01032">
    <property type="entry name" value="rplT_bact"/>
    <property type="match status" value="1"/>
</dbReference>
<dbReference type="PRINTS" id="PR00062">
    <property type="entry name" value="RIBOSOMALL20"/>
</dbReference>
<evidence type="ECO:0000256" key="6">
    <source>
        <dbReference type="RuleBase" id="RU000560"/>
    </source>
</evidence>
<comment type="similarity">
    <text evidence="1 5 6">Belongs to the bacterial ribosomal protein bL20 family.</text>
</comment>
<protein>
    <recommendedName>
        <fullName evidence="4 5">Large ribosomal subunit protein bL20</fullName>
    </recommendedName>
</protein>
<keyword evidence="5 6" id="KW-0694">RNA-binding</keyword>
<keyword evidence="3 5" id="KW-0687">Ribonucleoprotein</keyword>
<comment type="function">
    <text evidence="5 6">Binds directly to 23S ribosomal RNA and is necessary for the in vitro assembly process of the 50S ribosomal subunit. It is not involved in the protein synthesizing functions of that subunit.</text>
</comment>
<gene>
    <name evidence="5" type="primary">rplT</name>
    <name evidence="7" type="ORF">A3C72_03900</name>
</gene>
<dbReference type="AlphaFoldDB" id="A0A1G2MMD1"/>
<dbReference type="GO" id="GO:0006412">
    <property type="term" value="P:translation"/>
    <property type="evidence" value="ECO:0007669"/>
    <property type="project" value="InterPro"/>
</dbReference>
<dbReference type="GO" id="GO:0000027">
    <property type="term" value="P:ribosomal large subunit assembly"/>
    <property type="evidence" value="ECO:0007669"/>
    <property type="project" value="UniProtKB-UniRule"/>
</dbReference>
<dbReference type="GO" id="GO:1990904">
    <property type="term" value="C:ribonucleoprotein complex"/>
    <property type="evidence" value="ECO:0007669"/>
    <property type="project" value="UniProtKB-KW"/>
</dbReference>
<evidence type="ECO:0000256" key="3">
    <source>
        <dbReference type="ARBA" id="ARBA00023274"/>
    </source>
</evidence>
<name>A0A1G2MMD1_9BACT</name>
<proteinExistence type="inferred from homology"/>
<dbReference type="GO" id="GO:0019843">
    <property type="term" value="F:rRNA binding"/>
    <property type="evidence" value="ECO:0007669"/>
    <property type="project" value="UniProtKB-UniRule"/>
</dbReference>
<comment type="caution">
    <text evidence="7">The sequence shown here is derived from an EMBL/GenBank/DDBJ whole genome shotgun (WGS) entry which is preliminary data.</text>
</comment>
<dbReference type="STRING" id="1802306.A3C72_03900"/>
<dbReference type="GO" id="GO:0005840">
    <property type="term" value="C:ribosome"/>
    <property type="evidence" value="ECO:0007669"/>
    <property type="project" value="UniProtKB-KW"/>
</dbReference>
<dbReference type="Pfam" id="PF00453">
    <property type="entry name" value="Ribosomal_L20"/>
    <property type="match status" value="1"/>
</dbReference>
<evidence type="ECO:0000313" key="8">
    <source>
        <dbReference type="Proteomes" id="UP000177130"/>
    </source>
</evidence>
<organism evidence="7 8">
    <name type="scientific">Candidatus Taylorbacteria bacterium RIFCSPHIGHO2_02_FULL_43_32b</name>
    <dbReference type="NCBI Taxonomy" id="1802306"/>
    <lineage>
        <taxon>Bacteria</taxon>
        <taxon>Candidatus Tayloriibacteriota</taxon>
    </lineage>
</organism>
<dbReference type="FunFam" id="1.10.1900.20:FF:000001">
    <property type="entry name" value="50S ribosomal protein L20"/>
    <property type="match status" value="1"/>
</dbReference>
<dbReference type="GO" id="GO:0003735">
    <property type="term" value="F:structural constituent of ribosome"/>
    <property type="evidence" value="ECO:0007669"/>
    <property type="project" value="InterPro"/>
</dbReference>
<accession>A0A1G2MMD1</accession>
<dbReference type="InterPro" id="IPR035566">
    <property type="entry name" value="Ribosomal_protein_bL20_C"/>
</dbReference>
<dbReference type="SUPFAM" id="SSF74731">
    <property type="entry name" value="Ribosomal protein L20"/>
    <property type="match status" value="1"/>
</dbReference>
<dbReference type="EMBL" id="MHRK01000002">
    <property type="protein sequence ID" value="OHA25060.1"/>
    <property type="molecule type" value="Genomic_DNA"/>
</dbReference>
<evidence type="ECO:0000256" key="4">
    <source>
        <dbReference type="ARBA" id="ARBA00035172"/>
    </source>
</evidence>
<evidence type="ECO:0000256" key="1">
    <source>
        <dbReference type="ARBA" id="ARBA00007698"/>
    </source>
</evidence>
<dbReference type="PANTHER" id="PTHR10986">
    <property type="entry name" value="39S RIBOSOMAL PROTEIN L20"/>
    <property type="match status" value="1"/>
</dbReference>
<dbReference type="Proteomes" id="UP000177130">
    <property type="component" value="Unassembled WGS sequence"/>
</dbReference>
<reference evidence="7 8" key="1">
    <citation type="journal article" date="2016" name="Nat. Commun.">
        <title>Thousands of microbial genomes shed light on interconnected biogeochemical processes in an aquifer system.</title>
        <authorList>
            <person name="Anantharaman K."/>
            <person name="Brown C.T."/>
            <person name="Hug L.A."/>
            <person name="Sharon I."/>
            <person name="Castelle C.J."/>
            <person name="Probst A.J."/>
            <person name="Thomas B.C."/>
            <person name="Singh A."/>
            <person name="Wilkins M.J."/>
            <person name="Karaoz U."/>
            <person name="Brodie E.L."/>
            <person name="Williams K.H."/>
            <person name="Hubbard S.S."/>
            <person name="Banfield J.F."/>
        </authorList>
    </citation>
    <scope>NUCLEOTIDE SEQUENCE [LARGE SCALE GENOMIC DNA]</scope>
</reference>
<keyword evidence="5 6" id="KW-0699">rRNA-binding</keyword>